<sequence length="242" mass="26304">MRMEATQTRPMGGKQKEINVGRTERNASMVGGAALALSGLTTIAKRRLLPGLAMMAAGGMLMYRGKTGHCDIYESIGLDTGGSEDHGLTVEKFLTVNRLPQDVYEFWRHLENLPSFMRHLASVEVTGERTSHWKAAGPGGISVEWDAEIVEDYPGQLIQWHSVGDAEIPNEGLVEFREAPGGRGTEVKVTIRYYPPGGAAGKIAAKVAHALNAMEIEEDLKRLKQILETGETATAARSNGHH</sequence>
<dbReference type="InterPro" id="IPR047137">
    <property type="entry name" value="ORF3"/>
</dbReference>
<reference evidence="5" key="1">
    <citation type="submission" date="2020-12" db="EMBL/GenBank/DDBJ databases">
        <title>Geomonas sp. Red875, isolated from river sediment.</title>
        <authorList>
            <person name="Xu Z."/>
            <person name="Zhang Z."/>
            <person name="Masuda Y."/>
            <person name="Itoh H."/>
            <person name="Senoo K."/>
        </authorList>
    </citation>
    <scope>NUCLEOTIDE SEQUENCE</scope>
    <source>
        <strain evidence="5">Red875</strain>
    </source>
</reference>
<comment type="caution">
    <text evidence="5">The sequence shown here is derived from an EMBL/GenBank/DDBJ whole genome shotgun (WGS) entry which is preliminary data.</text>
</comment>
<dbReference type="Pfam" id="PF03364">
    <property type="entry name" value="Polyketide_cyc"/>
    <property type="match status" value="1"/>
</dbReference>
<dbReference type="PANTHER" id="PTHR33824">
    <property type="entry name" value="POLYKETIDE CYCLASE/DEHYDRASE AND LIPID TRANSPORT SUPERFAMILY PROTEIN"/>
    <property type="match status" value="1"/>
</dbReference>
<name>A0A8J7LVY8_9BACT</name>
<gene>
    <name evidence="5" type="ORF">JFN93_15480</name>
</gene>
<evidence type="ECO:0000259" key="4">
    <source>
        <dbReference type="Pfam" id="PF11127"/>
    </source>
</evidence>
<organism evidence="5 6">
    <name type="scientific">Geomesophilobacter sediminis</name>
    <dbReference type="NCBI Taxonomy" id="2798584"/>
    <lineage>
        <taxon>Bacteria</taxon>
        <taxon>Pseudomonadati</taxon>
        <taxon>Thermodesulfobacteriota</taxon>
        <taxon>Desulfuromonadia</taxon>
        <taxon>Geobacterales</taxon>
        <taxon>Geobacteraceae</taxon>
        <taxon>Geomesophilobacter</taxon>
    </lineage>
</organism>
<dbReference type="Gene3D" id="3.30.530.20">
    <property type="match status" value="1"/>
</dbReference>
<dbReference type="InterPro" id="IPR023393">
    <property type="entry name" value="START-like_dom_sf"/>
</dbReference>
<accession>A0A8J7LVY8</accession>
<dbReference type="Pfam" id="PF11127">
    <property type="entry name" value="YgaP-like_TM"/>
    <property type="match status" value="1"/>
</dbReference>
<dbReference type="InterPro" id="IPR021309">
    <property type="entry name" value="YgaP-like_TM"/>
</dbReference>
<evidence type="ECO:0000256" key="2">
    <source>
        <dbReference type="SAM" id="MobiDB-lite"/>
    </source>
</evidence>
<proteinExistence type="inferred from homology"/>
<feature type="domain" description="Inner membrane protein YgaP-like transmembrane" evidence="4">
    <location>
        <begin position="18"/>
        <end position="82"/>
    </location>
</feature>
<evidence type="ECO:0000256" key="1">
    <source>
        <dbReference type="ARBA" id="ARBA00008918"/>
    </source>
</evidence>
<keyword evidence="6" id="KW-1185">Reference proteome</keyword>
<feature type="domain" description="Coenzyme Q-binding protein COQ10 START" evidence="3">
    <location>
        <begin position="100"/>
        <end position="210"/>
    </location>
</feature>
<dbReference type="PANTHER" id="PTHR33824:SF7">
    <property type="entry name" value="POLYKETIDE CYCLASE_DEHYDRASE AND LIPID TRANSPORT SUPERFAMILY PROTEIN"/>
    <property type="match status" value="1"/>
</dbReference>
<evidence type="ECO:0000313" key="6">
    <source>
        <dbReference type="Proteomes" id="UP000636888"/>
    </source>
</evidence>
<dbReference type="AlphaFoldDB" id="A0A8J7LVY8"/>
<dbReference type="InterPro" id="IPR005031">
    <property type="entry name" value="COQ10_START"/>
</dbReference>
<dbReference type="EMBL" id="JAEMHM010000012">
    <property type="protein sequence ID" value="MBJ6726119.1"/>
    <property type="molecule type" value="Genomic_DNA"/>
</dbReference>
<evidence type="ECO:0000313" key="5">
    <source>
        <dbReference type="EMBL" id="MBJ6726119.1"/>
    </source>
</evidence>
<protein>
    <submittedName>
        <fullName evidence="5">DUF2892 domain-containing protein</fullName>
    </submittedName>
</protein>
<dbReference type="CDD" id="cd07817">
    <property type="entry name" value="SRPBCC_8"/>
    <property type="match status" value="1"/>
</dbReference>
<evidence type="ECO:0000259" key="3">
    <source>
        <dbReference type="Pfam" id="PF03364"/>
    </source>
</evidence>
<feature type="region of interest" description="Disordered" evidence="2">
    <location>
        <begin position="1"/>
        <end position="23"/>
    </location>
</feature>
<feature type="compositionally biased region" description="Basic and acidic residues" evidence="2">
    <location>
        <begin position="14"/>
        <end position="23"/>
    </location>
</feature>
<comment type="similarity">
    <text evidence="1">Belongs to the ribosome association toxin RatA family.</text>
</comment>
<dbReference type="Proteomes" id="UP000636888">
    <property type="component" value="Unassembled WGS sequence"/>
</dbReference>
<dbReference type="SUPFAM" id="SSF55961">
    <property type="entry name" value="Bet v1-like"/>
    <property type="match status" value="1"/>
</dbReference>